<name>A0A0N7F5T0_9PSEU</name>
<dbReference type="Gene3D" id="3.30.1310.10">
    <property type="entry name" value="Nucleoid-associated protein YbaB-like domain"/>
    <property type="match status" value="1"/>
</dbReference>
<dbReference type="Proteomes" id="UP000063699">
    <property type="component" value="Chromosome"/>
</dbReference>
<dbReference type="GO" id="GO:0003677">
    <property type="term" value="F:DNA binding"/>
    <property type="evidence" value="ECO:0007669"/>
    <property type="project" value="InterPro"/>
</dbReference>
<sequence length="160" mass="17032">MAVDDAEFRQKMRQFEQQAARAAGLKDQIAQLQGSARNSDGSVTVTVAPSGAVLGMQLSPGAMTMTHTQLTQEILGTIRRATQQAAAAVEDTVRPVLGDEMYDQFQDAFRAHAPAVQPVGPSDPPPPANLPIPGTPPARSPRPAPPDDDYFDDGFPGVKR</sequence>
<dbReference type="EMBL" id="CP012752">
    <property type="protein sequence ID" value="ALG15087.1"/>
    <property type="molecule type" value="Genomic_DNA"/>
</dbReference>
<dbReference type="STRING" id="860235.AOZ06_26795"/>
<dbReference type="Pfam" id="PF02575">
    <property type="entry name" value="YbaB_DNA_bd"/>
    <property type="match status" value="1"/>
</dbReference>
<reference evidence="2 3" key="1">
    <citation type="submission" date="2015-07" db="EMBL/GenBank/DDBJ databases">
        <title>Genome sequencing of Kibdelosporangium phytohabitans.</title>
        <authorList>
            <person name="Qin S."/>
            <person name="Xing K."/>
        </authorList>
    </citation>
    <scope>NUCLEOTIDE SEQUENCE [LARGE SCALE GENOMIC DNA]</scope>
    <source>
        <strain evidence="2 3">KLBMP1111</strain>
    </source>
</reference>
<dbReference type="RefSeq" id="WP_054296941.1">
    <property type="nucleotide sequence ID" value="NZ_CP012752.1"/>
</dbReference>
<dbReference type="KEGG" id="kphy:AOZ06_26795"/>
<accession>A0A0N7F5T0</accession>
<evidence type="ECO:0000313" key="3">
    <source>
        <dbReference type="Proteomes" id="UP000063699"/>
    </source>
</evidence>
<dbReference type="SUPFAM" id="SSF82607">
    <property type="entry name" value="YbaB-like"/>
    <property type="match status" value="1"/>
</dbReference>
<proteinExistence type="predicted"/>
<feature type="region of interest" description="Disordered" evidence="1">
    <location>
        <begin position="112"/>
        <end position="160"/>
    </location>
</feature>
<dbReference type="InterPro" id="IPR004401">
    <property type="entry name" value="YbaB/EbfC"/>
</dbReference>
<dbReference type="AlphaFoldDB" id="A0A0N7F5T0"/>
<evidence type="ECO:0008006" key="4">
    <source>
        <dbReference type="Google" id="ProtNLM"/>
    </source>
</evidence>
<dbReference type="InterPro" id="IPR036894">
    <property type="entry name" value="YbaB-like_sf"/>
</dbReference>
<protein>
    <recommendedName>
        <fullName evidence="4">YbaB/EbfC DNA-binding family protein</fullName>
    </recommendedName>
</protein>
<feature type="compositionally biased region" description="Pro residues" evidence="1">
    <location>
        <begin position="121"/>
        <end position="144"/>
    </location>
</feature>
<evidence type="ECO:0000256" key="1">
    <source>
        <dbReference type="SAM" id="MobiDB-lite"/>
    </source>
</evidence>
<keyword evidence="3" id="KW-1185">Reference proteome</keyword>
<evidence type="ECO:0000313" key="2">
    <source>
        <dbReference type="EMBL" id="ALG15087.1"/>
    </source>
</evidence>
<organism evidence="2 3">
    <name type="scientific">Kibdelosporangium phytohabitans</name>
    <dbReference type="NCBI Taxonomy" id="860235"/>
    <lineage>
        <taxon>Bacteria</taxon>
        <taxon>Bacillati</taxon>
        <taxon>Actinomycetota</taxon>
        <taxon>Actinomycetes</taxon>
        <taxon>Pseudonocardiales</taxon>
        <taxon>Pseudonocardiaceae</taxon>
        <taxon>Kibdelosporangium</taxon>
    </lineage>
</organism>
<gene>
    <name evidence="2" type="ORF">AOZ06_26795</name>
</gene>